<evidence type="ECO:0000313" key="2">
    <source>
        <dbReference type="Proteomes" id="UP000647172"/>
    </source>
</evidence>
<dbReference type="SUPFAM" id="SSF55961">
    <property type="entry name" value="Bet v1-like"/>
    <property type="match status" value="1"/>
</dbReference>
<sequence>MPDTHKRKHPGAGYVCLVAIVKRTVQASPEQIFAVLADGWTYSDWVVGTVHIRDVDEHWPQVGAQLHHKAGPWPLSLHDSSTVLAVVPNRSLKLRAGLWPLGSAVVEIILDPLTAGGTRITMKEDFEAGPLLFVRNKLNDLVLHRRNIESLRRLTDIVLRSTPKEVRR</sequence>
<dbReference type="CDD" id="cd07812">
    <property type="entry name" value="SRPBCC"/>
    <property type="match status" value="1"/>
</dbReference>
<reference evidence="1" key="1">
    <citation type="submission" date="2021-01" db="EMBL/GenBank/DDBJ databases">
        <title>Whole genome shotgun sequence of Actinoplanes nipponensis NBRC 14063.</title>
        <authorList>
            <person name="Komaki H."/>
            <person name="Tamura T."/>
        </authorList>
    </citation>
    <scope>NUCLEOTIDE SEQUENCE</scope>
    <source>
        <strain evidence="1">NBRC 14063</strain>
    </source>
</reference>
<dbReference type="InterPro" id="IPR019587">
    <property type="entry name" value="Polyketide_cyclase/dehydratase"/>
</dbReference>
<comment type="caution">
    <text evidence="1">The sequence shown here is derived from an EMBL/GenBank/DDBJ whole genome shotgun (WGS) entry which is preliminary data.</text>
</comment>
<accession>A0A919MKZ5</accession>
<name>A0A919MKZ5_9ACTN</name>
<dbReference type="Proteomes" id="UP000647172">
    <property type="component" value="Unassembled WGS sequence"/>
</dbReference>
<gene>
    <name evidence="1" type="ORF">Ani05nite_17660</name>
</gene>
<dbReference type="Pfam" id="PF10604">
    <property type="entry name" value="Polyketide_cyc2"/>
    <property type="match status" value="1"/>
</dbReference>
<protein>
    <submittedName>
        <fullName evidence="1">Polyketide cyclase</fullName>
    </submittedName>
</protein>
<dbReference type="Gene3D" id="3.30.530.20">
    <property type="match status" value="1"/>
</dbReference>
<organism evidence="1 2">
    <name type="scientific">Actinoplanes nipponensis</name>
    <dbReference type="NCBI Taxonomy" id="135950"/>
    <lineage>
        <taxon>Bacteria</taxon>
        <taxon>Bacillati</taxon>
        <taxon>Actinomycetota</taxon>
        <taxon>Actinomycetes</taxon>
        <taxon>Micromonosporales</taxon>
        <taxon>Micromonosporaceae</taxon>
        <taxon>Actinoplanes</taxon>
    </lineage>
</organism>
<keyword evidence="2" id="KW-1185">Reference proteome</keyword>
<proteinExistence type="predicted"/>
<dbReference type="EMBL" id="BOMQ01000021">
    <property type="protein sequence ID" value="GIE48232.1"/>
    <property type="molecule type" value="Genomic_DNA"/>
</dbReference>
<dbReference type="AlphaFoldDB" id="A0A919MKZ5"/>
<dbReference type="InterPro" id="IPR023393">
    <property type="entry name" value="START-like_dom_sf"/>
</dbReference>
<evidence type="ECO:0000313" key="1">
    <source>
        <dbReference type="EMBL" id="GIE48232.1"/>
    </source>
</evidence>